<dbReference type="InterPro" id="IPR013022">
    <property type="entry name" value="Xyl_isomerase-like_TIM-brl"/>
</dbReference>
<proteinExistence type="predicted"/>
<dbReference type="EMBL" id="JBHFAB010000002">
    <property type="protein sequence ID" value="MFC1415695.1"/>
    <property type="molecule type" value="Genomic_DNA"/>
</dbReference>
<dbReference type="Proteomes" id="UP001592531">
    <property type="component" value="Unassembled WGS sequence"/>
</dbReference>
<reference evidence="2 3" key="1">
    <citation type="submission" date="2024-09" db="EMBL/GenBank/DDBJ databases">
        <authorList>
            <person name="Lee S.D."/>
        </authorList>
    </citation>
    <scope>NUCLEOTIDE SEQUENCE [LARGE SCALE GENOMIC DNA]</scope>
    <source>
        <strain evidence="2 3">N8-3</strain>
    </source>
</reference>
<evidence type="ECO:0000313" key="3">
    <source>
        <dbReference type="Proteomes" id="UP001592531"/>
    </source>
</evidence>
<dbReference type="InterPro" id="IPR050312">
    <property type="entry name" value="IolE/XylAMocC-like"/>
</dbReference>
<dbReference type="InterPro" id="IPR036237">
    <property type="entry name" value="Xyl_isomerase-like_sf"/>
</dbReference>
<dbReference type="GO" id="GO:0016853">
    <property type="term" value="F:isomerase activity"/>
    <property type="evidence" value="ECO:0007669"/>
    <property type="project" value="UniProtKB-KW"/>
</dbReference>
<evidence type="ECO:0000313" key="2">
    <source>
        <dbReference type="EMBL" id="MFC1415695.1"/>
    </source>
</evidence>
<protein>
    <submittedName>
        <fullName evidence="2">Sugar phosphate isomerase/epimerase family protein</fullName>
    </submittedName>
</protein>
<dbReference type="Gene3D" id="3.20.20.150">
    <property type="entry name" value="Divalent-metal-dependent TIM barrel enzymes"/>
    <property type="match status" value="1"/>
</dbReference>
<dbReference type="SUPFAM" id="SSF51658">
    <property type="entry name" value="Xylose isomerase-like"/>
    <property type="match status" value="1"/>
</dbReference>
<dbReference type="PANTHER" id="PTHR12110:SF21">
    <property type="entry name" value="XYLOSE ISOMERASE-LIKE TIM BARREL DOMAIN-CONTAINING PROTEIN"/>
    <property type="match status" value="1"/>
</dbReference>
<sequence>MKLGFLTACLPQLTLEQIVPWAAAHDYDALEVATWPATGSRDFEASHLDVAALDQRAAEQVKGLFSQHGIEISALAYYENNLHPDERRRAEIADHLRRNIDAAALLGVPYVGTFIGRDPGRSVRENVALGEKVLPPLVDYAGERGVKLIIENCVMEGWHPDGYPGNLAYSPELWEWIFSLGFYLNYDPSHLMWLGIDPVAALRPYVDRIPHAQAKDAQLNPEARNRYGFFGKSIERDNPWDVGWWRYRVPGLGDVDWRGVVDALYEGGFTGTLSVEHEDPVWGGTEEKVKQGLVIAHRTLRPLIVA</sequence>
<gene>
    <name evidence="2" type="ORF">ACEZDE_03415</name>
</gene>
<dbReference type="RefSeq" id="WP_380531844.1">
    <property type="nucleotide sequence ID" value="NZ_JBHFAB010000002.1"/>
</dbReference>
<dbReference type="PANTHER" id="PTHR12110">
    <property type="entry name" value="HYDROXYPYRUVATE ISOMERASE"/>
    <property type="match status" value="1"/>
</dbReference>
<accession>A0ABV6VPM3</accession>
<comment type="caution">
    <text evidence="2">The sequence shown here is derived from an EMBL/GenBank/DDBJ whole genome shotgun (WGS) entry which is preliminary data.</text>
</comment>
<keyword evidence="3" id="KW-1185">Reference proteome</keyword>
<dbReference type="Pfam" id="PF01261">
    <property type="entry name" value="AP_endonuc_2"/>
    <property type="match status" value="1"/>
</dbReference>
<feature type="domain" description="Xylose isomerase-like TIM barrel" evidence="1">
    <location>
        <begin position="21"/>
        <end position="292"/>
    </location>
</feature>
<name>A0ABV6VPM3_9ACTN</name>
<keyword evidence="2" id="KW-0413">Isomerase</keyword>
<evidence type="ECO:0000259" key="1">
    <source>
        <dbReference type="Pfam" id="PF01261"/>
    </source>
</evidence>
<organism evidence="2 3">
    <name type="scientific">Streptacidiphilus cavernicola</name>
    <dbReference type="NCBI Taxonomy" id="3342716"/>
    <lineage>
        <taxon>Bacteria</taxon>
        <taxon>Bacillati</taxon>
        <taxon>Actinomycetota</taxon>
        <taxon>Actinomycetes</taxon>
        <taxon>Kitasatosporales</taxon>
        <taxon>Streptomycetaceae</taxon>
        <taxon>Streptacidiphilus</taxon>
    </lineage>
</organism>